<name>A0A9Q1EGU2_SYNKA</name>
<feature type="compositionally biased region" description="Low complexity" evidence="1">
    <location>
        <begin position="35"/>
        <end position="45"/>
    </location>
</feature>
<gene>
    <name evidence="2" type="ORF">SKAU_G00375200</name>
</gene>
<evidence type="ECO:0000313" key="3">
    <source>
        <dbReference type="Proteomes" id="UP001152622"/>
    </source>
</evidence>
<dbReference type="AlphaFoldDB" id="A0A9Q1EGU2"/>
<keyword evidence="3" id="KW-1185">Reference proteome</keyword>
<evidence type="ECO:0000313" key="2">
    <source>
        <dbReference type="EMBL" id="KAJ8338554.1"/>
    </source>
</evidence>
<accession>A0A9Q1EGU2</accession>
<evidence type="ECO:0000256" key="1">
    <source>
        <dbReference type="SAM" id="MobiDB-lite"/>
    </source>
</evidence>
<dbReference type="Proteomes" id="UP001152622">
    <property type="component" value="Chromosome 18"/>
</dbReference>
<feature type="region of interest" description="Disordered" evidence="1">
    <location>
        <begin position="83"/>
        <end position="134"/>
    </location>
</feature>
<protein>
    <submittedName>
        <fullName evidence="2">Uncharacterized protein</fullName>
    </submittedName>
</protein>
<sequence length="134" mass="14299">MSPGPDLKPKLGGSPLTVPLNAVGSLAEIDRETSAARPAPNAAPCPKRRRGHLGPSDPDLDANTHRTETLNLAHSLFAMWLQLTRKRDPSDTKKGKTGKEKGEREENCVSGACTCGGGLGEADWKGLQRKTSQM</sequence>
<reference evidence="2" key="1">
    <citation type="journal article" date="2023" name="Science">
        <title>Genome structures resolve the early diversification of teleost fishes.</title>
        <authorList>
            <person name="Parey E."/>
            <person name="Louis A."/>
            <person name="Montfort J."/>
            <person name="Bouchez O."/>
            <person name="Roques C."/>
            <person name="Iampietro C."/>
            <person name="Lluch J."/>
            <person name="Castinel A."/>
            <person name="Donnadieu C."/>
            <person name="Desvignes T."/>
            <person name="Floi Bucao C."/>
            <person name="Jouanno E."/>
            <person name="Wen M."/>
            <person name="Mejri S."/>
            <person name="Dirks R."/>
            <person name="Jansen H."/>
            <person name="Henkel C."/>
            <person name="Chen W.J."/>
            <person name="Zahm M."/>
            <person name="Cabau C."/>
            <person name="Klopp C."/>
            <person name="Thompson A.W."/>
            <person name="Robinson-Rechavi M."/>
            <person name="Braasch I."/>
            <person name="Lecointre G."/>
            <person name="Bobe J."/>
            <person name="Postlethwait J.H."/>
            <person name="Berthelot C."/>
            <person name="Roest Crollius H."/>
            <person name="Guiguen Y."/>
        </authorList>
    </citation>
    <scope>NUCLEOTIDE SEQUENCE</scope>
    <source>
        <strain evidence="2">WJC10195</strain>
    </source>
</reference>
<organism evidence="2 3">
    <name type="scientific">Synaphobranchus kaupii</name>
    <name type="common">Kaup's arrowtooth eel</name>
    <dbReference type="NCBI Taxonomy" id="118154"/>
    <lineage>
        <taxon>Eukaryota</taxon>
        <taxon>Metazoa</taxon>
        <taxon>Chordata</taxon>
        <taxon>Craniata</taxon>
        <taxon>Vertebrata</taxon>
        <taxon>Euteleostomi</taxon>
        <taxon>Actinopterygii</taxon>
        <taxon>Neopterygii</taxon>
        <taxon>Teleostei</taxon>
        <taxon>Anguilliformes</taxon>
        <taxon>Synaphobranchidae</taxon>
        <taxon>Synaphobranchus</taxon>
    </lineage>
</organism>
<dbReference type="EMBL" id="JAINUF010000018">
    <property type="protein sequence ID" value="KAJ8338554.1"/>
    <property type="molecule type" value="Genomic_DNA"/>
</dbReference>
<feature type="region of interest" description="Disordered" evidence="1">
    <location>
        <begin position="31"/>
        <end position="66"/>
    </location>
</feature>
<comment type="caution">
    <text evidence="2">The sequence shown here is derived from an EMBL/GenBank/DDBJ whole genome shotgun (WGS) entry which is preliminary data.</text>
</comment>
<feature type="compositionally biased region" description="Basic and acidic residues" evidence="1">
    <location>
        <begin position="85"/>
        <end position="107"/>
    </location>
</feature>
<proteinExistence type="predicted"/>